<protein>
    <submittedName>
        <fullName evidence="1">Uncharacterized protein</fullName>
    </submittedName>
</protein>
<evidence type="ECO:0000313" key="2">
    <source>
        <dbReference type="Proteomes" id="UP000664203"/>
    </source>
</evidence>
<evidence type="ECO:0000313" key="1">
    <source>
        <dbReference type="EMBL" id="CAF9936013.1"/>
    </source>
</evidence>
<dbReference type="OrthoDB" id="5343429at2759"/>
<proteinExistence type="predicted"/>
<organism evidence="1 2">
    <name type="scientific">Alectoria fallacina</name>
    <dbReference type="NCBI Taxonomy" id="1903189"/>
    <lineage>
        <taxon>Eukaryota</taxon>
        <taxon>Fungi</taxon>
        <taxon>Dikarya</taxon>
        <taxon>Ascomycota</taxon>
        <taxon>Pezizomycotina</taxon>
        <taxon>Lecanoromycetes</taxon>
        <taxon>OSLEUM clade</taxon>
        <taxon>Lecanoromycetidae</taxon>
        <taxon>Lecanorales</taxon>
        <taxon>Lecanorineae</taxon>
        <taxon>Parmeliaceae</taxon>
        <taxon>Alectoria</taxon>
    </lineage>
</organism>
<reference evidence="1" key="1">
    <citation type="submission" date="2021-03" db="EMBL/GenBank/DDBJ databases">
        <authorList>
            <person name="Tagirdzhanova G."/>
        </authorList>
    </citation>
    <scope>NUCLEOTIDE SEQUENCE</scope>
</reference>
<dbReference type="AlphaFoldDB" id="A0A8H3GAC7"/>
<comment type="caution">
    <text evidence="1">The sequence shown here is derived from an EMBL/GenBank/DDBJ whole genome shotgun (WGS) entry which is preliminary data.</text>
</comment>
<accession>A0A8H3GAC7</accession>
<keyword evidence="2" id="KW-1185">Reference proteome</keyword>
<name>A0A8H3GAC7_9LECA</name>
<sequence>MGNVISSAITDSWLAIHKRRVKKWLDNATEDSVLDTLTSSFFPRGKGYSRLPAARDAGAYIKEAFGWYGYIDEIDRKRYWRETDLGLFLSNQFPGPELNASIPILWRCFHFHAYFPFPQKPERVDYSAFQRAIGLLAAEGNLRLGDDADGITMDADKYPDTNARALKRLSILFESLSIQFSRLSRPKSIESSVTDWSSTEEHLMDVLCLTQPDDPCIMPAPIEDLRPHAERILSSSTSYAYSDILQGVVDAILRRFTSSEKSDVDWHVFKNVLNVYVFRLIFTSFHSSVTATSQALNKSIPNNTIPTPYAQYLNLFLHPSLAHPRRHVFEEFARQEAHYALQTTQSTYSASPSTFNTIDLLAALSPIKTGTLLLITGEAISLDINLPKRVNIGACMPTSWDLQRQRSFRANPPQKLHGYTSDHKLFQLESCQEILQSEADAWIMDLIHITESDSESGTKGGLRFGAENGSGLFVDFDSGLATLRNVTTNKDEAKQDKQSEKPSILNSAYHFISPFKNEEKLVNNWETRMRVQKLEIYALGGHATSSFEEQLAEKPRLRTASPKPYRMQVIKGGAAPV</sequence>
<dbReference type="EMBL" id="CAJPDR010000427">
    <property type="protein sequence ID" value="CAF9936013.1"/>
    <property type="molecule type" value="Genomic_DNA"/>
</dbReference>
<dbReference type="Proteomes" id="UP000664203">
    <property type="component" value="Unassembled WGS sequence"/>
</dbReference>
<gene>
    <name evidence="1" type="ORF">ALECFALPRED_006655</name>
</gene>